<accession>A0A2P6TCK5</accession>
<keyword evidence="4" id="KW-1185">Reference proteome</keyword>
<gene>
    <name evidence="3" type="ORF">C2E21_9097</name>
</gene>
<dbReference type="GO" id="GO:0043130">
    <property type="term" value="F:ubiquitin binding"/>
    <property type="evidence" value="ECO:0007669"/>
    <property type="project" value="TreeGrafter"/>
</dbReference>
<dbReference type="Pfam" id="PF14555">
    <property type="entry name" value="UBA_4"/>
    <property type="match status" value="1"/>
</dbReference>
<dbReference type="AlphaFoldDB" id="A0A2P6TCK5"/>
<dbReference type="InterPro" id="IPR003903">
    <property type="entry name" value="UIM_dom"/>
</dbReference>
<dbReference type="InterPro" id="IPR036249">
    <property type="entry name" value="Thioredoxin-like_sf"/>
</dbReference>
<dbReference type="InterPro" id="IPR009060">
    <property type="entry name" value="UBA-like_sf"/>
</dbReference>
<dbReference type="GO" id="GO:0005634">
    <property type="term" value="C:nucleus"/>
    <property type="evidence" value="ECO:0007669"/>
    <property type="project" value="TreeGrafter"/>
</dbReference>
<dbReference type="SMART" id="SM00166">
    <property type="entry name" value="UBX"/>
    <property type="match status" value="1"/>
</dbReference>
<dbReference type="Gene3D" id="3.40.30.10">
    <property type="entry name" value="Glutaredoxin"/>
    <property type="match status" value="1"/>
</dbReference>
<dbReference type="SUPFAM" id="SSF46934">
    <property type="entry name" value="UBA-like"/>
    <property type="match status" value="1"/>
</dbReference>
<dbReference type="SUPFAM" id="SSF52833">
    <property type="entry name" value="Thioredoxin-like"/>
    <property type="match status" value="1"/>
</dbReference>
<dbReference type="PROSITE" id="PS50033">
    <property type="entry name" value="UBX"/>
    <property type="match status" value="1"/>
</dbReference>
<organism evidence="3 4">
    <name type="scientific">Chlorella sorokiniana</name>
    <name type="common">Freshwater green alga</name>
    <dbReference type="NCBI Taxonomy" id="3076"/>
    <lineage>
        <taxon>Eukaryota</taxon>
        <taxon>Viridiplantae</taxon>
        <taxon>Chlorophyta</taxon>
        <taxon>core chlorophytes</taxon>
        <taxon>Trebouxiophyceae</taxon>
        <taxon>Chlorellales</taxon>
        <taxon>Chlorellaceae</taxon>
        <taxon>Chlorella clade</taxon>
        <taxon>Chlorella</taxon>
    </lineage>
</organism>
<protein>
    <submittedName>
        <fullName evidence="3">UBX domain-containing 2 isoform X1</fullName>
    </submittedName>
</protein>
<dbReference type="Proteomes" id="UP000239899">
    <property type="component" value="Unassembled WGS sequence"/>
</dbReference>
<dbReference type="OrthoDB" id="514252at2759"/>
<evidence type="ECO:0000259" key="2">
    <source>
        <dbReference type="PROSITE" id="PS50033"/>
    </source>
</evidence>
<dbReference type="Gene3D" id="1.10.8.10">
    <property type="entry name" value="DNA helicase RuvA subunit, C-terminal domain"/>
    <property type="match status" value="1"/>
</dbReference>
<comment type="caution">
    <text evidence="3">The sequence shown here is derived from an EMBL/GenBank/DDBJ whole genome shotgun (WGS) entry which is preliminary data.</text>
</comment>
<dbReference type="InterPro" id="IPR006577">
    <property type="entry name" value="UAS"/>
</dbReference>
<dbReference type="PANTHER" id="PTHR23322:SF6">
    <property type="entry name" value="UBX DOMAIN-CONTAINING PROTEIN 7"/>
    <property type="match status" value="1"/>
</dbReference>
<dbReference type="GO" id="GO:0043161">
    <property type="term" value="P:proteasome-mediated ubiquitin-dependent protein catabolic process"/>
    <property type="evidence" value="ECO:0007669"/>
    <property type="project" value="TreeGrafter"/>
</dbReference>
<evidence type="ECO:0000313" key="4">
    <source>
        <dbReference type="Proteomes" id="UP000239899"/>
    </source>
</evidence>
<dbReference type="SMART" id="SM00726">
    <property type="entry name" value="UIM"/>
    <property type="match status" value="1"/>
</dbReference>
<feature type="compositionally biased region" description="Acidic residues" evidence="1">
    <location>
        <begin position="341"/>
        <end position="357"/>
    </location>
</feature>
<dbReference type="PANTHER" id="PTHR23322">
    <property type="entry name" value="FAS-ASSOCIATED PROTEIN"/>
    <property type="match status" value="1"/>
</dbReference>
<evidence type="ECO:0000313" key="3">
    <source>
        <dbReference type="EMBL" id="PRW20383.1"/>
    </source>
</evidence>
<dbReference type="Pfam" id="PF00789">
    <property type="entry name" value="UBX"/>
    <property type="match status" value="1"/>
</dbReference>
<sequence>MDPGEAVANFVAITGADEAAALTMLEATGYNLEAAVNLHFASGGEAGGGDVEMPQLEDDEAMARRLQQEAQAGPAPPPLEDEVRAPLPVYKTERLYGDDVYRPTAPRRPANPVPQNVVDAFRDFKAEAGGAGPSGAGGGGASLAAMFEPPREMLFQGGFEEAKEHAREQGRWLIVNLQSTSQFASHQMNRDTWRNEMVRALVENNFVLFQAYEVVEEGQKLLNFYKVLELPATLIIDPVTGAPMWQRTGFIDAERLTEELLPFLDHSIHDPGAARLARRSRSRRDLGRQPSKPLTEEEELQRALEMSMAEAGGGGGGLARGGSGLGGSYGGTTSGAGTSDMGDDFEEEDEEAGEEEPPAAAAQPAAASPAELQAAAEARLPPEPAGSDGVRIAVRLPDGRRVQRRFPADAPLAAVYDLCLAQSEEAAGGRAFTLALAGPGAAPLADRQQTVEAAALHGAMLVVKWD</sequence>
<dbReference type="SMART" id="SM00594">
    <property type="entry name" value="UAS"/>
    <property type="match status" value="1"/>
</dbReference>
<dbReference type="STRING" id="3076.A0A2P6TCK5"/>
<feature type="compositionally biased region" description="Gly residues" evidence="1">
    <location>
        <begin position="311"/>
        <end position="334"/>
    </location>
</feature>
<dbReference type="InterPro" id="IPR001012">
    <property type="entry name" value="UBX_dom"/>
</dbReference>
<evidence type="ECO:0000256" key="1">
    <source>
        <dbReference type="SAM" id="MobiDB-lite"/>
    </source>
</evidence>
<proteinExistence type="predicted"/>
<dbReference type="CDD" id="cd01767">
    <property type="entry name" value="UBX"/>
    <property type="match status" value="1"/>
</dbReference>
<dbReference type="InterPro" id="IPR050730">
    <property type="entry name" value="UBX_domain-protein"/>
</dbReference>
<dbReference type="EMBL" id="LHPG02000024">
    <property type="protein sequence ID" value="PRW20383.1"/>
    <property type="molecule type" value="Genomic_DNA"/>
</dbReference>
<dbReference type="CDD" id="cd02958">
    <property type="entry name" value="UAS"/>
    <property type="match status" value="1"/>
</dbReference>
<feature type="compositionally biased region" description="Low complexity" evidence="1">
    <location>
        <begin position="358"/>
        <end position="379"/>
    </location>
</feature>
<feature type="domain" description="UBX" evidence="2">
    <location>
        <begin position="385"/>
        <end position="464"/>
    </location>
</feature>
<reference evidence="3 4" key="1">
    <citation type="journal article" date="2018" name="Plant J.">
        <title>Genome sequences of Chlorella sorokiniana UTEX 1602 and Micractinium conductrix SAG 241.80: implications to maltose excretion by a green alga.</title>
        <authorList>
            <person name="Arriola M.B."/>
            <person name="Velmurugan N."/>
            <person name="Zhang Y."/>
            <person name="Plunkett M.H."/>
            <person name="Hondzo H."/>
            <person name="Barney B.M."/>
        </authorList>
    </citation>
    <scope>NUCLEOTIDE SEQUENCE [LARGE SCALE GENOMIC DNA]</scope>
    <source>
        <strain evidence="4">UTEX 1602</strain>
    </source>
</reference>
<dbReference type="Pfam" id="PF13899">
    <property type="entry name" value="Thioredoxin_7"/>
    <property type="match status" value="1"/>
</dbReference>
<dbReference type="SUPFAM" id="SSF54236">
    <property type="entry name" value="Ubiquitin-like"/>
    <property type="match status" value="1"/>
</dbReference>
<name>A0A2P6TCK5_CHLSO</name>
<dbReference type="InterPro" id="IPR029071">
    <property type="entry name" value="Ubiquitin-like_domsf"/>
</dbReference>
<dbReference type="Gene3D" id="3.10.20.90">
    <property type="entry name" value="Phosphatidylinositol 3-kinase Catalytic Subunit, Chain A, domain 1"/>
    <property type="match status" value="1"/>
</dbReference>
<dbReference type="PROSITE" id="PS50330">
    <property type="entry name" value="UIM"/>
    <property type="match status" value="1"/>
</dbReference>
<feature type="region of interest" description="Disordered" evidence="1">
    <location>
        <begin position="275"/>
        <end position="390"/>
    </location>
</feature>